<dbReference type="SUPFAM" id="SSF53474">
    <property type="entry name" value="alpha/beta-Hydrolases"/>
    <property type="match status" value="1"/>
</dbReference>
<protein>
    <recommendedName>
        <fullName evidence="3">Carboxylic ester hydrolase</fullName>
        <ecNumber evidence="3">3.1.1.-</ecNumber>
    </recommendedName>
</protein>
<dbReference type="PANTHER" id="PTHR43918:SF4">
    <property type="entry name" value="CARBOXYLIC ESTER HYDROLASE"/>
    <property type="match status" value="1"/>
</dbReference>
<dbReference type="Proteomes" id="UP000722485">
    <property type="component" value="Unassembled WGS sequence"/>
</dbReference>
<dbReference type="Gene3D" id="3.40.50.1820">
    <property type="entry name" value="alpha/beta hydrolase"/>
    <property type="match status" value="1"/>
</dbReference>
<feature type="domain" description="Carboxylesterase type B" evidence="4">
    <location>
        <begin position="38"/>
        <end position="510"/>
    </location>
</feature>
<dbReference type="PROSITE" id="PS00941">
    <property type="entry name" value="CARBOXYLESTERASE_B_2"/>
    <property type="match status" value="1"/>
</dbReference>
<dbReference type="PANTHER" id="PTHR43918">
    <property type="entry name" value="ACETYLCHOLINESTERASE"/>
    <property type="match status" value="1"/>
</dbReference>
<sequence>MLVNNLIRVALALASYTQIATSIAVVDLGYAKYAGDSLAAGVDQFLGMRYARPPIGDLRFRAPQKPQTEFGIKSATQFGKACIGPGHVPSSSLGEDCLFVNVFKPSNANKRSKLPVWVYIQGGGYKTNPNTNYNGTKVVVESSRSIVFVNFNYRVGPLGFLASQKVKKGDLNAGLLDQRRLLWWVKEHIAKFGGDPGHVVLHGVSAGGGSISHHLTAYGARDDKLFVAAGLQSPFWPTLRTVAESEFQFDRLVQNTNCADQKDALACLRSAPLAGLINAAVTSPYPGASILPLPTFYWLPVIDGDFVRDHLSNLFGSGKFVKVPMLITHTTNEGSEFAYNAKTMWEVQNFLKNSYPKMTAGELVKVAEAYPLTAPAPYHNAYFPSASGAYGDRTFTCAGNEVAASVAKFLSSGRVWNYRFNVQDPVNVVIGLGVPHAFDTAAILGVGYGGIVAESYKTVNAAIIPITMKYWISFIRSLDPNIYRAVGAPVWEPWGTGNGKRLKLQTNDVKLEAVPPLLTKRCELWKTLSGSR</sequence>
<dbReference type="Pfam" id="PF00135">
    <property type="entry name" value="COesterase"/>
    <property type="match status" value="1"/>
</dbReference>
<dbReference type="PROSITE" id="PS00122">
    <property type="entry name" value="CARBOXYLESTERASE_B_1"/>
    <property type="match status" value="1"/>
</dbReference>
<feature type="signal peptide" evidence="3">
    <location>
        <begin position="1"/>
        <end position="22"/>
    </location>
</feature>
<dbReference type="InterPro" id="IPR019826">
    <property type="entry name" value="Carboxylesterase_B_AS"/>
</dbReference>
<dbReference type="EC" id="3.1.1.-" evidence="3"/>
<keyword evidence="6" id="KW-1185">Reference proteome</keyword>
<dbReference type="OrthoDB" id="408631at2759"/>
<evidence type="ECO:0000256" key="3">
    <source>
        <dbReference type="RuleBase" id="RU361235"/>
    </source>
</evidence>
<evidence type="ECO:0000313" key="5">
    <source>
        <dbReference type="EMBL" id="KAF7557690.1"/>
    </source>
</evidence>
<dbReference type="AlphaFoldDB" id="A0A9P5HLE6"/>
<dbReference type="InterPro" id="IPR002018">
    <property type="entry name" value="CarbesteraseB"/>
</dbReference>
<comment type="caution">
    <text evidence="5">The sequence shown here is derived from an EMBL/GenBank/DDBJ whole genome shotgun (WGS) entry which is preliminary data.</text>
</comment>
<proteinExistence type="inferred from homology"/>
<evidence type="ECO:0000313" key="6">
    <source>
        <dbReference type="Proteomes" id="UP000722485"/>
    </source>
</evidence>
<dbReference type="InterPro" id="IPR029058">
    <property type="entry name" value="AB_hydrolase_fold"/>
</dbReference>
<reference evidence="5" key="1">
    <citation type="submission" date="2020-03" db="EMBL/GenBank/DDBJ databases">
        <title>Draft Genome Sequence of Cylindrodendrum hubeiense.</title>
        <authorList>
            <person name="Buettner E."/>
            <person name="Kellner H."/>
        </authorList>
    </citation>
    <scope>NUCLEOTIDE SEQUENCE</scope>
    <source>
        <strain evidence="5">IHI 201604</strain>
    </source>
</reference>
<accession>A0A9P5HLE6</accession>
<keyword evidence="2 3" id="KW-0378">Hydrolase</keyword>
<dbReference type="InterPro" id="IPR050654">
    <property type="entry name" value="AChE-related_enzymes"/>
</dbReference>
<organism evidence="5 6">
    <name type="scientific">Cylindrodendrum hubeiense</name>
    <dbReference type="NCBI Taxonomy" id="595255"/>
    <lineage>
        <taxon>Eukaryota</taxon>
        <taxon>Fungi</taxon>
        <taxon>Dikarya</taxon>
        <taxon>Ascomycota</taxon>
        <taxon>Pezizomycotina</taxon>
        <taxon>Sordariomycetes</taxon>
        <taxon>Hypocreomycetidae</taxon>
        <taxon>Hypocreales</taxon>
        <taxon>Nectriaceae</taxon>
        <taxon>Cylindrodendrum</taxon>
    </lineage>
</organism>
<dbReference type="EMBL" id="JAANBB010000003">
    <property type="protein sequence ID" value="KAF7557690.1"/>
    <property type="molecule type" value="Genomic_DNA"/>
</dbReference>
<keyword evidence="3" id="KW-0732">Signal</keyword>
<evidence type="ECO:0000259" key="4">
    <source>
        <dbReference type="Pfam" id="PF00135"/>
    </source>
</evidence>
<dbReference type="GO" id="GO:0052689">
    <property type="term" value="F:carboxylic ester hydrolase activity"/>
    <property type="evidence" value="ECO:0007669"/>
    <property type="project" value="TreeGrafter"/>
</dbReference>
<evidence type="ECO:0000256" key="1">
    <source>
        <dbReference type="ARBA" id="ARBA00005964"/>
    </source>
</evidence>
<evidence type="ECO:0000256" key="2">
    <source>
        <dbReference type="ARBA" id="ARBA00022801"/>
    </source>
</evidence>
<comment type="similarity">
    <text evidence="1 3">Belongs to the type-B carboxylesterase/lipase family.</text>
</comment>
<gene>
    <name evidence="5" type="ORF">G7Z17_g454</name>
</gene>
<dbReference type="InterPro" id="IPR019819">
    <property type="entry name" value="Carboxylesterase_B_CS"/>
</dbReference>
<name>A0A9P5HLE6_9HYPO</name>
<feature type="chain" id="PRO_5040543825" description="Carboxylic ester hydrolase" evidence="3">
    <location>
        <begin position="23"/>
        <end position="532"/>
    </location>
</feature>